<evidence type="ECO:0000256" key="1">
    <source>
        <dbReference type="ARBA" id="ARBA00004651"/>
    </source>
</evidence>
<keyword evidence="2" id="KW-1003">Cell membrane</keyword>
<dbReference type="STRING" id="1138170.GA0061105_105309"/>
<dbReference type="InterPro" id="IPR001851">
    <property type="entry name" value="ABC_transp_permease"/>
</dbReference>
<keyword evidence="5 6" id="KW-0472">Membrane</keyword>
<feature type="transmembrane region" description="Helical" evidence="6">
    <location>
        <begin position="89"/>
        <end position="108"/>
    </location>
</feature>
<keyword evidence="4 6" id="KW-1133">Transmembrane helix</keyword>
<reference evidence="7 8" key="1">
    <citation type="submission" date="2016-08" db="EMBL/GenBank/DDBJ databases">
        <authorList>
            <person name="Seilhamer J.J."/>
        </authorList>
    </citation>
    <scope>NUCLEOTIDE SEQUENCE [LARGE SCALE GENOMIC DNA]</scope>
    <source>
        <strain evidence="7 8">HBR26</strain>
    </source>
</reference>
<dbReference type="PANTHER" id="PTHR32196">
    <property type="entry name" value="ABC TRANSPORTER PERMEASE PROTEIN YPHD-RELATED-RELATED"/>
    <property type="match status" value="1"/>
</dbReference>
<accession>A0A1C3Y2W5</accession>
<evidence type="ECO:0000256" key="2">
    <source>
        <dbReference type="ARBA" id="ARBA00022475"/>
    </source>
</evidence>
<name>A0A1C3Y2W5_9HYPH</name>
<dbReference type="GO" id="GO:0005886">
    <property type="term" value="C:plasma membrane"/>
    <property type="evidence" value="ECO:0007669"/>
    <property type="project" value="UniProtKB-SubCell"/>
</dbReference>
<protein>
    <submittedName>
        <fullName evidence="7">Ribose transport system permease protein</fullName>
    </submittedName>
</protein>
<dbReference type="EMBL" id="FMAJ01000005">
    <property type="protein sequence ID" value="SCB58838.1"/>
    <property type="molecule type" value="Genomic_DNA"/>
</dbReference>
<evidence type="ECO:0000256" key="6">
    <source>
        <dbReference type="SAM" id="Phobius"/>
    </source>
</evidence>
<evidence type="ECO:0000256" key="5">
    <source>
        <dbReference type="ARBA" id="ARBA00023136"/>
    </source>
</evidence>
<keyword evidence="3 6" id="KW-0812">Transmembrane</keyword>
<feature type="transmembrane region" description="Helical" evidence="6">
    <location>
        <begin position="114"/>
        <end position="131"/>
    </location>
</feature>
<feature type="transmembrane region" description="Helical" evidence="6">
    <location>
        <begin position="33"/>
        <end position="53"/>
    </location>
</feature>
<dbReference type="GO" id="GO:0022857">
    <property type="term" value="F:transmembrane transporter activity"/>
    <property type="evidence" value="ECO:0007669"/>
    <property type="project" value="InterPro"/>
</dbReference>
<dbReference type="Pfam" id="PF02653">
    <property type="entry name" value="BPD_transp_2"/>
    <property type="match status" value="1"/>
</dbReference>
<dbReference type="PANTHER" id="PTHR32196:SF72">
    <property type="entry name" value="RIBOSE IMPORT PERMEASE PROTEIN RBSC"/>
    <property type="match status" value="1"/>
</dbReference>
<feature type="transmembrane region" description="Helical" evidence="6">
    <location>
        <begin position="138"/>
        <end position="156"/>
    </location>
</feature>
<dbReference type="CDD" id="cd06579">
    <property type="entry name" value="TM_PBP1_transp_AraH_like"/>
    <property type="match status" value="1"/>
</dbReference>
<feature type="transmembrane region" description="Helical" evidence="6">
    <location>
        <begin position="176"/>
        <end position="196"/>
    </location>
</feature>
<dbReference type="AlphaFoldDB" id="A0A1C3Y2W5"/>
<organism evidence="7 8">
    <name type="scientific">Rhizobium aethiopicum</name>
    <dbReference type="NCBI Taxonomy" id="1138170"/>
    <lineage>
        <taxon>Bacteria</taxon>
        <taxon>Pseudomonadati</taxon>
        <taxon>Pseudomonadota</taxon>
        <taxon>Alphaproteobacteria</taxon>
        <taxon>Hyphomicrobiales</taxon>
        <taxon>Rhizobiaceae</taxon>
        <taxon>Rhizobium/Agrobacterium group</taxon>
        <taxon>Rhizobium</taxon>
    </lineage>
</organism>
<feature type="transmembrane region" description="Helical" evidence="6">
    <location>
        <begin position="281"/>
        <end position="301"/>
    </location>
</feature>
<comment type="subcellular location">
    <subcellularLocation>
        <location evidence="1">Cell membrane</location>
        <topology evidence="1">Multi-pass membrane protein</topology>
    </subcellularLocation>
</comment>
<dbReference type="RefSeq" id="WP_092750686.1">
    <property type="nucleotide sequence ID" value="NZ_FMAJ01000005.1"/>
</dbReference>
<sequence>MHDKLQSEAMTAMADIDTSSDKTSFWRKTPESAALLAFLLAEIVFFSLSSPYFLTWGNWVNVITALSITGVLAAGGTMLLIAGQFDLSVGSGVAFVALIMALTVNSIGIVPASALAMLVGMAIGVINGFLVTKIGVNALITTLGTLAIFRGLTQSIGGGKNMLIANFDWAIWRPFLNIPLSALVFVLVAIVVGIVLKRTVFGRSIYAIGANENAARLVGIKTKRVVFLGFSLSGAFIGLGGLMSASQLGSTSGTTGLGLELAVVTAVILGGTSLKGGTGTMFGTVIGLLIVGVLNNGLTLMNINSSWQQAATGFLLILAVSFDQLRQRLVGGR</sequence>
<dbReference type="Proteomes" id="UP000198723">
    <property type="component" value="Unassembled WGS sequence"/>
</dbReference>
<feature type="transmembrane region" description="Helical" evidence="6">
    <location>
        <begin position="225"/>
        <end position="245"/>
    </location>
</feature>
<proteinExistence type="predicted"/>
<evidence type="ECO:0000256" key="3">
    <source>
        <dbReference type="ARBA" id="ARBA00022692"/>
    </source>
</evidence>
<evidence type="ECO:0000313" key="7">
    <source>
        <dbReference type="EMBL" id="SCB58838.1"/>
    </source>
</evidence>
<feature type="transmembrane region" description="Helical" evidence="6">
    <location>
        <begin position="59"/>
        <end position="82"/>
    </location>
</feature>
<evidence type="ECO:0000313" key="8">
    <source>
        <dbReference type="Proteomes" id="UP000198723"/>
    </source>
</evidence>
<evidence type="ECO:0000256" key="4">
    <source>
        <dbReference type="ARBA" id="ARBA00022989"/>
    </source>
</evidence>
<gene>
    <name evidence="7" type="ORF">GA0061105_105309</name>
</gene>